<sequence length="207" mass="22604">MTTAMAKLTASVNYRGVTLLVALTLLLAGSATGQDSEPRASWLKPSAVAYFPVEDDRAEDAKAAALPLPSYGGWVTITKWATLAASVGLGAWGFKLNDDADDIISNLERICQEQPTNCRSRNPDGSYTDPTLESMFQRALDKDDRARTALVASQLFFGASVVLFIVDFQRDEGPDNIPYEPDEEDEQASALRLSAVPGTISLRYYFR</sequence>
<reference evidence="1 2" key="1">
    <citation type="submission" date="2020-01" db="EMBL/GenBank/DDBJ databases">
        <title>Genomes assembled from Gulf of Kutch pelagic sediment metagenomes.</title>
        <authorList>
            <person name="Chandrashekar M."/>
            <person name="Mahajan M.S."/>
            <person name="Dave K.J."/>
            <person name="Vatsa P."/>
            <person name="Nathani N.M."/>
        </authorList>
    </citation>
    <scope>NUCLEOTIDE SEQUENCE [LARGE SCALE GENOMIC DNA]</scope>
    <source>
        <strain evidence="1">KS3-K002</strain>
    </source>
</reference>
<protein>
    <submittedName>
        <fullName evidence="1">Uncharacterized protein</fullName>
    </submittedName>
</protein>
<comment type="caution">
    <text evidence="1">The sequence shown here is derived from an EMBL/GenBank/DDBJ whole genome shotgun (WGS) entry which is preliminary data.</text>
</comment>
<organism evidence="1 2">
    <name type="scientific">Candidatus Kutchimonas denitrificans</name>
    <dbReference type="NCBI Taxonomy" id="3056748"/>
    <lineage>
        <taxon>Bacteria</taxon>
        <taxon>Pseudomonadati</taxon>
        <taxon>Gemmatimonadota</taxon>
        <taxon>Gemmatimonadia</taxon>
        <taxon>Candidatus Palauibacterales</taxon>
        <taxon>Candidatus Palauibacteraceae</taxon>
        <taxon>Candidatus Kutchimonas</taxon>
    </lineage>
</organism>
<accession>A0AAE4Z6M1</accession>
<dbReference type="EMBL" id="JAACAK010000046">
    <property type="protein sequence ID" value="NIR74558.1"/>
    <property type="molecule type" value="Genomic_DNA"/>
</dbReference>
<evidence type="ECO:0000313" key="1">
    <source>
        <dbReference type="EMBL" id="NIR74558.1"/>
    </source>
</evidence>
<dbReference type="AlphaFoldDB" id="A0AAE4Z6M1"/>
<dbReference type="Proteomes" id="UP000702544">
    <property type="component" value="Unassembled WGS sequence"/>
</dbReference>
<name>A0AAE4Z6M1_9BACT</name>
<proteinExistence type="predicted"/>
<gene>
    <name evidence="1" type="ORF">GWO12_05535</name>
</gene>
<evidence type="ECO:0000313" key="2">
    <source>
        <dbReference type="Proteomes" id="UP000702544"/>
    </source>
</evidence>